<evidence type="ECO:0000259" key="15">
    <source>
        <dbReference type="Pfam" id="PF18075"/>
    </source>
</evidence>
<feature type="transmembrane region" description="Helical" evidence="13">
    <location>
        <begin position="220"/>
        <end position="253"/>
    </location>
</feature>
<protein>
    <recommendedName>
        <fullName evidence="5 12">Cell division protein FtsX</fullName>
    </recommendedName>
</protein>
<evidence type="ECO:0000313" key="16">
    <source>
        <dbReference type="EMBL" id="SDH74760.1"/>
    </source>
</evidence>
<dbReference type="InterPro" id="IPR004513">
    <property type="entry name" value="FtsX"/>
</dbReference>
<evidence type="ECO:0000256" key="1">
    <source>
        <dbReference type="ARBA" id="ARBA00003552"/>
    </source>
</evidence>
<comment type="similarity">
    <text evidence="3 12">Belongs to the ABC-4 integral membrane protein family. FtsX subfamily.</text>
</comment>
<feature type="transmembrane region" description="Helical" evidence="13">
    <location>
        <begin position="178"/>
        <end position="199"/>
    </location>
</feature>
<keyword evidence="10 12" id="KW-0472">Membrane</keyword>
<evidence type="ECO:0000256" key="11">
    <source>
        <dbReference type="ARBA" id="ARBA00023306"/>
    </source>
</evidence>
<dbReference type="Pfam" id="PF02687">
    <property type="entry name" value="FtsX"/>
    <property type="match status" value="1"/>
</dbReference>
<dbReference type="Proteomes" id="UP000199202">
    <property type="component" value="Unassembled WGS sequence"/>
</dbReference>
<keyword evidence="9 13" id="KW-1133">Transmembrane helix</keyword>
<evidence type="ECO:0000256" key="3">
    <source>
        <dbReference type="ARBA" id="ARBA00007379"/>
    </source>
</evidence>
<evidence type="ECO:0000256" key="5">
    <source>
        <dbReference type="ARBA" id="ARBA00021907"/>
    </source>
</evidence>
<keyword evidence="6 12" id="KW-1003">Cell membrane</keyword>
<feature type="domain" description="ABC3 transporter permease C-terminal" evidence="14">
    <location>
        <begin position="182"/>
        <end position="302"/>
    </location>
</feature>
<evidence type="ECO:0000256" key="6">
    <source>
        <dbReference type="ARBA" id="ARBA00022475"/>
    </source>
</evidence>
<accession>A0A1G8EY14</accession>
<evidence type="ECO:0000256" key="7">
    <source>
        <dbReference type="ARBA" id="ARBA00022618"/>
    </source>
</evidence>
<comment type="function">
    <text evidence="1">Part of the ABC transporter FtsEX involved in cellular division.</text>
</comment>
<feature type="transmembrane region" description="Helical" evidence="13">
    <location>
        <begin position="273"/>
        <end position="297"/>
    </location>
</feature>
<feature type="domain" description="FtsX extracellular" evidence="15">
    <location>
        <begin position="56"/>
        <end position="159"/>
    </location>
</feature>
<dbReference type="InterPro" id="IPR047929">
    <property type="entry name" value="FtsX_actino"/>
</dbReference>
<keyword evidence="17" id="KW-1185">Reference proteome</keyword>
<dbReference type="InterPro" id="IPR003838">
    <property type="entry name" value="ABC3_permease_C"/>
</dbReference>
<sequence>MRANFIFSEVWIGLRRNLTMTIAVVITVAVGMAMLGVGLMINAQVGMMKGYWDDEVEVSVFVCNRGTAIEACNGKAITPTQLKALDAHIRGTQGVKDVLFEDQTTAYKNFAESFASNKALVDATKVEDMPQSFRIKIADPDNYQSVIQAMEGQPGVAQVVDQQELIAPFFNMLDKLSFSALALAIVLVLAAALLIGNTVRLSAFNRRRETGIMRLVGASNLYIQLPFVMEGVIAGLIGGVFAAVILIVTKVLLFDELTGFFVAQSTAQLGWDAVASTITITMAIGVIICVLASFVTLRRYLRV</sequence>
<keyword evidence="11 12" id="KW-0131">Cell cycle</keyword>
<evidence type="ECO:0000313" key="17">
    <source>
        <dbReference type="Proteomes" id="UP000199202"/>
    </source>
</evidence>
<keyword evidence="8 13" id="KW-0812">Transmembrane</keyword>
<dbReference type="EMBL" id="FNDJ01000003">
    <property type="protein sequence ID" value="SDH74760.1"/>
    <property type="molecule type" value="Genomic_DNA"/>
</dbReference>
<dbReference type="RefSeq" id="WP_090930081.1">
    <property type="nucleotide sequence ID" value="NZ_FNDJ01000003.1"/>
</dbReference>
<evidence type="ECO:0000256" key="10">
    <source>
        <dbReference type="ARBA" id="ARBA00023136"/>
    </source>
</evidence>
<organism evidence="16 17">
    <name type="scientific">Nonomuraea jiangxiensis</name>
    <dbReference type="NCBI Taxonomy" id="633440"/>
    <lineage>
        <taxon>Bacteria</taxon>
        <taxon>Bacillati</taxon>
        <taxon>Actinomycetota</taxon>
        <taxon>Actinomycetes</taxon>
        <taxon>Streptosporangiales</taxon>
        <taxon>Streptosporangiaceae</taxon>
        <taxon>Nonomuraea</taxon>
    </lineage>
</organism>
<dbReference type="PIRSF" id="PIRSF003097">
    <property type="entry name" value="FtsX"/>
    <property type="match status" value="1"/>
</dbReference>
<keyword evidence="7 12" id="KW-0132">Cell division</keyword>
<dbReference type="NCBIfam" id="NF038346">
    <property type="entry name" value="FtsX_actino"/>
    <property type="match status" value="1"/>
</dbReference>
<evidence type="ECO:0000256" key="4">
    <source>
        <dbReference type="ARBA" id="ARBA00011160"/>
    </source>
</evidence>
<evidence type="ECO:0000256" key="12">
    <source>
        <dbReference type="PIRNR" id="PIRNR003097"/>
    </source>
</evidence>
<evidence type="ECO:0000256" key="2">
    <source>
        <dbReference type="ARBA" id="ARBA00004651"/>
    </source>
</evidence>
<dbReference type="Gene3D" id="3.30.70.3040">
    <property type="match status" value="1"/>
</dbReference>
<comment type="subunit">
    <text evidence="4">Forms a membrane-associated complex with FtsE.</text>
</comment>
<evidence type="ECO:0000259" key="14">
    <source>
        <dbReference type="Pfam" id="PF02687"/>
    </source>
</evidence>
<evidence type="ECO:0000256" key="8">
    <source>
        <dbReference type="ARBA" id="ARBA00022692"/>
    </source>
</evidence>
<dbReference type="Pfam" id="PF18075">
    <property type="entry name" value="FtsX_ECD"/>
    <property type="match status" value="1"/>
</dbReference>
<reference evidence="16 17" key="1">
    <citation type="submission" date="2016-10" db="EMBL/GenBank/DDBJ databases">
        <authorList>
            <person name="de Groot N.N."/>
        </authorList>
    </citation>
    <scope>NUCLEOTIDE SEQUENCE [LARGE SCALE GENOMIC DNA]</scope>
    <source>
        <strain evidence="16 17">CGMCC 4.6533</strain>
    </source>
</reference>
<dbReference type="OrthoDB" id="9812531at2"/>
<gene>
    <name evidence="16" type="ORF">SAMN05421869_103139</name>
</gene>
<dbReference type="InterPro" id="IPR040690">
    <property type="entry name" value="FtsX_ECD"/>
</dbReference>
<dbReference type="PANTHER" id="PTHR47755">
    <property type="entry name" value="CELL DIVISION PROTEIN FTSX"/>
    <property type="match status" value="1"/>
</dbReference>
<evidence type="ECO:0000256" key="13">
    <source>
        <dbReference type="SAM" id="Phobius"/>
    </source>
</evidence>
<dbReference type="GO" id="GO:0005886">
    <property type="term" value="C:plasma membrane"/>
    <property type="evidence" value="ECO:0007669"/>
    <property type="project" value="UniProtKB-SubCell"/>
</dbReference>
<name>A0A1G8EY14_9ACTN</name>
<dbReference type="GO" id="GO:0051301">
    <property type="term" value="P:cell division"/>
    <property type="evidence" value="ECO:0007669"/>
    <property type="project" value="UniProtKB-KW"/>
</dbReference>
<feature type="transmembrane region" description="Helical" evidence="13">
    <location>
        <begin position="21"/>
        <end position="41"/>
    </location>
</feature>
<comment type="subcellular location">
    <subcellularLocation>
        <location evidence="2">Cell membrane</location>
        <topology evidence="2">Multi-pass membrane protein</topology>
    </subcellularLocation>
</comment>
<dbReference type="PANTHER" id="PTHR47755:SF1">
    <property type="entry name" value="CELL DIVISION PROTEIN FTSX"/>
    <property type="match status" value="1"/>
</dbReference>
<evidence type="ECO:0000256" key="9">
    <source>
        <dbReference type="ARBA" id="ARBA00022989"/>
    </source>
</evidence>
<dbReference type="STRING" id="633440.SAMN05421869_103139"/>
<proteinExistence type="inferred from homology"/>
<dbReference type="AlphaFoldDB" id="A0A1G8EY14"/>